<feature type="transmembrane region" description="Helical" evidence="5">
    <location>
        <begin position="96"/>
        <end position="116"/>
    </location>
</feature>
<keyword evidence="2 5" id="KW-0812">Transmembrane</keyword>
<dbReference type="Proteomes" id="UP000050996">
    <property type="component" value="Unassembled WGS sequence"/>
</dbReference>
<comment type="caution">
    <text evidence="6">The sequence shown here is derived from an EMBL/GenBank/DDBJ whole genome shotgun (WGS) entry which is preliminary data.</text>
</comment>
<protein>
    <recommendedName>
        <fullName evidence="8">DoxX family protein</fullName>
    </recommendedName>
</protein>
<dbReference type="Pfam" id="PF07681">
    <property type="entry name" value="DoxX"/>
    <property type="match status" value="1"/>
</dbReference>
<feature type="transmembrane region" description="Helical" evidence="5">
    <location>
        <begin position="45"/>
        <end position="64"/>
    </location>
</feature>
<dbReference type="RefSeq" id="WP_056682762.1">
    <property type="nucleotide sequence ID" value="NZ_LJIX01000006.1"/>
</dbReference>
<evidence type="ECO:0000256" key="2">
    <source>
        <dbReference type="ARBA" id="ARBA00022692"/>
    </source>
</evidence>
<dbReference type="EMBL" id="LJIX01000006">
    <property type="protein sequence ID" value="KQL18115.1"/>
    <property type="molecule type" value="Genomic_DNA"/>
</dbReference>
<evidence type="ECO:0000256" key="4">
    <source>
        <dbReference type="ARBA" id="ARBA00023136"/>
    </source>
</evidence>
<evidence type="ECO:0000256" key="3">
    <source>
        <dbReference type="ARBA" id="ARBA00022989"/>
    </source>
</evidence>
<dbReference type="AlphaFoldDB" id="A0A0Q3VF19"/>
<evidence type="ECO:0000256" key="5">
    <source>
        <dbReference type="SAM" id="Phobius"/>
    </source>
</evidence>
<evidence type="ECO:0008006" key="8">
    <source>
        <dbReference type="Google" id="ProtNLM"/>
    </source>
</evidence>
<evidence type="ECO:0000256" key="1">
    <source>
        <dbReference type="ARBA" id="ARBA00004141"/>
    </source>
</evidence>
<evidence type="ECO:0000313" key="6">
    <source>
        <dbReference type="EMBL" id="KQL18115.1"/>
    </source>
</evidence>
<keyword evidence="7" id="KW-1185">Reference proteome</keyword>
<proteinExistence type="predicted"/>
<comment type="subcellular location">
    <subcellularLocation>
        <location evidence="1">Membrane</location>
        <topology evidence="1">Multi-pass membrane protein</topology>
    </subcellularLocation>
</comment>
<evidence type="ECO:0000313" key="7">
    <source>
        <dbReference type="Proteomes" id="UP000050996"/>
    </source>
</evidence>
<keyword evidence="4 5" id="KW-0472">Membrane</keyword>
<dbReference type="GO" id="GO:0016020">
    <property type="term" value="C:membrane"/>
    <property type="evidence" value="ECO:0007669"/>
    <property type="project" value="UniProtKB-SubCell"/>
</dbReference>
<sequence length="119" mass="13403">MTTELSTIHLIRYSVAYVFITSGVMKLVSDELGSYFISLGLPFPLYLMYAVSLIEIFCGILILSNNQVKNATIPLITIMIAALLLTKIPILHTGFMLFAFNARLDIIMIVLLFILYKRP</sequence>
<keyword evidence="3 5" id="KW-1133">Transmembrane helix</keyword>
<feature type="transmembrane region" description="Helical" evidence="5">
    <location>
        <begin position="7"/>
        <end position="25"/>
    </location>
</feature>
<accession>A0A0Q3VF19</accession>
<dbReference type="InterPro" id="IPR032808">
    <property type="entry name" value="DoxX"/>
</dbReference>
<gene>
    <name evidence="6" type="ORF">AN957_05465</name>
</gene>
<organism evidence="6 7">
    <name type="scientific">Cytobacillus solani</name>
    <dbReference type="NCBI Taxonomy" id="1637975"/>
    <lineage>
        <taxon>Bacteria</taxon>
        <taxon>Bacillati</taxon>
        <taxon>Bacillota</taxon>
        <taxon>Bacilli</taxon>
        <taxon>Bacillales</taxon>
        <taxon>Bacillaceae</taxon>
        <taxon>Cytobacillus</taxon>
    </lineage>
</organism>
<dbReference type="PATRIC" id="fig|1637975.4.peg.791"/>
<dbReference type="STRING" id="1637975.AN957_05465"/>
<feature type="transmembrane region" description="Helical" evidence="5">
    <location>
        <begin position="71"/>
        <end position="90"/>
    </location>
</feature>
<reference evidence="6 7" key="1">
    <citation type="submission" date="2015-09" db="EMBL/GenBank/DDBJ databases">
        <title>Genome sequencing project for genomic taxonomy and phylogenomics of Bacillus-like bacteria.</title>
        <authorList>
            <person name="Liu B."/>
            <person name="Wang J."/>
            <person name="Zhu Y."/>
            <person name="Liu G."/>
            <person name="Chen Q."/>
            <person name="Chen Z."/>
            <person name="Lan J."/>
            <person name="Che J."/>
            <person name="Ge C."/>
            <person name="Shi H."/>
            <person name="Pan Z."/>
            <person name="Liu X."/>
        </authorList>
    </citation>
    <scope>NUCLEOTIDE SEQUENCE [LARGE SCALE GENOMIC DNA]</scope>
    <source>
        <strain evidence="6 7">FJAT-18043</strain>
    </source>
</reference>
<name>A0A0Q3VF19_9BACI</name>